<dbReference type="InterPro" id="IPR036837">
    <property type="entry name" value="Cation_efflux_CTD_sf"/>
</dbReference>
<dbReference type="InterPro" id="IPR029039">
    <property type="entry name" value="Flavoprotein-like_sf"/>
</dbReference>
<protein>
    <submittedName>
        <fullName evidence="2">Anti-anti-sigma regulatory factor (Antagonist of anti-sigma factor)</fullName>
    </submittedName>
</protein>
<dbReference type="SUPFAM" id="SSF52091">
    <property type="entry name" value="SpoIIaa-like"/>
    <property type="match status" value="1"/>
</dbReference>
<feature type="domain" description="STAS" evidence="1">
    <location>
        <begin position="1"/>
        <end position="131"/>
    </location>
</feature>
<keyword evidence="3" id="KW-1185">Reference proteome</keyword>
<dbReference type="PANTHER" id="PTHR33495">
    <property type="entry name" value="ANTI-SIGMA FACTOR ANTAGONIST TM_1081-RELATED-RELATED"/>
    <property type="match status" value="1"/>
</dbReference>
<dbReference type="GO" id="GO:0010181">
    <property type="term" value="F:FMN binding"/>
    <property type="evidence" value="ECO:0007669"/>
    <property type="project" value="InterPro"/>
</dbReference>
<reference evidence="2 3" key="1">
    <citation type="submission" date="2017-04" db="EMBL/GenBank/DDBJ databases">
        <authorList>
            <person name="Afonso C.L."/>
            <person name="Miller P.J."/>
            <person name="Scott M.A."/>
            <person name="Spackman E."/>
            <person name="Goraichik I."/>
            <person name="Dimitrov K.M."/>
            <person name="Suarez D.L."/>
            <person name="Swayne D.E."/>
        </authorList>
    </citation>
    <scope>NUCLEOTIDE SEQUENCE [LARGE SCALE GENOMIC DNA]</scope>
    <source>
        <strain evidence="2 3">DSM 5090</strain>
    </source>
</reference>
<dbReference type="SUPFAM" id="SSF160240">
    <property type="entry name" value="Cation efflux protein cytoplasmic domain-like"/>
    <property type="match status" value="1"/>
</dbReference>
<dbReference type="CDD" id="cd07043">
    <property type="entry name" value="STAS_anti-anti-sigma_factors"/>
    <property type="match status" value="1"/>
</dbReference>
<dbReference type="Pfam" id="PF12641">
    <property type="entry name" value="Flavodoxin_3"/>
    <property type="match status" value="1"/>
</dbReference>
<sequence>MAVSETVRSLPLPTRIDDQSAIILKSALIKLINDGARKILCDFSATEFISEAGAEELVQVARFLAKIGGELGICQIKPNVKAALQQSYLFKFYSIEESVALVALKSLVSFFDQYEDILDLKVRMENAVAHIEIYLVFDCDQTMRQVQQTIDFICHNLEQEIKNARVLIVPSAQIAKKTVSRPETLATQIVFSSQDNVPQQLAQAIRDTLPGDTPCITVQAASPADDFDLVSVICLVDQATADAEAASFLKELRNQKVALFAIADNYPYSGYAGDCMKNISALLAASNTVIGKFVCRTVDKQLSSEDLMRARNKYFDILQEIER</sequence>
<dbReference type="GO" id="GO:0043856">
    <property type="term" value="F:anti-sigma factor antagonist activity"/>
    <property type="evidence" value="ECO:0007669"/>
    <property type="project" value="TreeGrafter"/>
</dbReference>
<dbReference type="OrthoDB" id="307208at2"/>
<dbReference type="InterPro" id="IPR036513">
    <property type="entry name" value="STAS_dom_sf"/>
</dbReference>
<dbReference type="InterPro" id="IPR008254">
    <property type="entry name" value="Flavodoxin/NO_synth"/>
</dbReference>
<name>A0A1W2EE07_9FIRM</name>
<gene>
    <name evidence="2" type="ORF">SAMN04488500_12363</name>
</gene>
<dbReference type="Gene3D" id="3.30.70.1350">
    <property type="entry name" value="Cation efflux protein, cytoplasmic domain"/>
    <property type="match status" value="1"/>
</dbReference>
<dbReference type="STRING" id="112901.SAMN04488500_12363"/>
<evidence type="ECO:0000313" key="2">
    <source>
        <dbReference type="EMBL" id="SMD07905.1"/>
    </source>
</evidence>
<dbReference type="Gene3D" id="3.30.750.24">
    <property type="entry name" value="STAS domain"/>
    <property type="match status" value="1"/>
</dbReference>
<dbReference type="EMBL" id="FWXI01000023">
    <property type="protein sequence ID" value="SMD07905.1"/>
    <property type="molecule type" value="Genomic_DNA"/>
</dbReference>
<dbReference type="PROSITE" id="PS50801">
    <property type="entry name" value="STAS"/>
    <property type="match status" value="1"/>
</dbReference>
<accession>A0A1W2EE07</accession>
<organism evidence="2 3">
    <name type="scientific">Sporomusa malonica</name>
    <dbReference type="NCBI Taxonomy" id="112901"/>
    <lineage>
        <taxon>Bacteria</taxon>
        <taxon>Bacillati</taxon>
        <taxon>Bacillota</taxon>
        <taxon>Negativicutes</taxon>
        <taxon>Selenomonadales</taxon>
        <taxon>Sporomusaceae</taxon>
        <taxon>Sporomusa</taxon>
    </lineage>
</organism>
<dbReference type="InterPro" id="IPR002645">
    <property type="entry name" value="STAS_dom"/>
</dbReference>
<dbReference type="Proteomes" id="UP000192738">
    <property type="component" value="Unassembled WGS sequence"/>
</dbReference>
<dbReference type="AlphaFoldDB" id="A0A1W2EE07"/>
<dbReference type="GO" id="GO:0016651">
    <property type="term" value="F:oxidoreductase activity, acting on NAD(P)H"/>
    <property type="evidence" value="ECO:0007669"/>
    <property type="project" value="UniProtKB-ARBA"/>
</dbReference>
<evidence type="ECO:0000313" key="3">
    <source>
        <dbReference type="Proteomes" id="UP000192738"/>
    </source>
</evidence>
<dbReference type="SUPFAM" id="SSF52218">
    <property type="entry name" value="Flavoproteins"/>
    <property type="match status" value="1"/>
</dbReference>
<dbReference type="RefSeq" id="WP_084577792.1">
    <property type="nucleotide sequence ID" value="NZ_CP155572.1"/>
</dbReference>
<proteinExistence type="predicted"/>
<dbReference type="Pfam" id="PF01740">
    <property type="entry name" value="STAS"/>
    <property type="match status" value="1"/>
</dbReference>
<evidence type="ECO:0000259" key="1">
    <source>
        <dbReference type="PROSITE" id="PS50801"/>
    </source>
</evidence>